<feature type="domain" description="YdbS-like PH" evidence="3">
    <location>
        <begin position="407"/>
        <end position="473"/>
    </location>
</feature>
<dbReference type="PANTHER" id="PTHR34473:SF2">
    <property type="entry name" value="UPF0699 TRANSMEMBRANE PROTEIN YDBT"/>
    <property type="match status" value="1"/>
</dbReference>
<reference evidence="4" key="2">
    <citation type="submission" date="2021-09" db="EMBL/GenBank/DDBJ databases">
        <authorList>
            <person name="Gilroy R."/>
        </authorList>
    </citation>
    <scope>NUCLEOTIDE SEQUENCE</scope>
    <source>
        <strain evidence="4">ChiGjej1B1-18357</strain>
    </source>
</reference>
<feature type="region of interest" description="Disordered" evidence="1">
    <location>
        <begin position="168"/>
        <end position="194"/>
    </location>
</feature>
<evidence type="ECO:0000259" key="3">
    <source>
        <dbReference type="Pfam" id="PF03703"/>
    </source>
</evidence>
<dbReference type="Pfam" id="PF03703">
    <property type="entry name" value="bPH_2"/>
    <property type="match status" value="3"/>
</dbReference>
<dbReference type="InterPro" id="IPR005182">
    <property type="entry name" value="YdbS-like_PH"/>
</dbReference>
<dbReference type="PANTHER" id="PTHR34473">
    <property type="entry name" value="UPF0699 TRANSMEMBRANE PROTEIN YDBS"/>
    <property type="match status" value="1"/>
</dbReference>
<dbReference type="RefSeq" id="WP_303910172.1">
    <property type="nucleotide sequence ID" value="NZ_DYXM01000007.1"/>
</dbReference>
<sequence length="494" mass="52960">MSVFARESADGWRRVHPATNLLELWAVLVAAVVAFAFNAFSRVRDAATFLSGHLGWLPVAIAVAGIPLIIVLLWAATLPWWRAKGFRLTDDQVVLRHGLVTRTTRSAHFERVQAVDIVEPLIARIFGLAAVRVETAGGSDSVVAIEFLRRGEAARLREEILGTVRSTTGAYGTHETPAPGPSQNVSASGADETTTAAAPIPDAEVNADGGHLLVPTIPITRSIAAAALDWSALAVIIVALIAVVFPPAVTGLIPFFIGAVPWLYGVLNKSWKFTATLDSGELNLQYGLAERRRQTIPLDRIHAVQVHQPALWRLTGWWKVLVDVAGYREDKTSGTTVVLPVGTLEDAVRVFEAVGPLSSDEIAGYARPEGRTRADFTSPENALLVSPFDLRRQGLTLVGDGHSVPHAVVTHAGRLGRRVSAIDPAHIQEISLSRGPIQQGLGIATVRMDLVPGPVAMAGEDLNVGDADRLLAILRQRRLPELASAHSAVGRLPK</sequence>
<accession>A0A921JWT6</accession>
<dbReference type="AlphaFoldDB" id="A0A921JWT6"/>
<evidence type="ECO:0000313" key="4">
    <source>
        <dbReference type="EMBL" id="HJE89464.1"/>
    </source>
</evidence>
<dbReference type="InterPro" id="IPR014529">
    <property type="entry name" value="UCP026631"/>
</dbReference>
<name>A0A921JWT6_9ACTN</name>
<comment type="caution">
    <text evidence="4">The sequence shown here is derived from an EMBL/GenBank/DDBJ whole genome shotgun (WGS) entry which is preliminary data.</text>
</comment>
<protein>
    <submittedName>
        <fullName evidence="4">PH domain-containing protein</fullName>
    </submittedName>
</protein>
<evidence type="ECO:0000256" key="2">
    <source>
        <dbReference type="SAM" id="Phobius"/>
    </source>
</evidence>
<feature type="compositionally biased region" description="Polar residues" evidence="1">
    <location>
        <begin position="181"/>
        <end position="194"/>
    </location>
</feature>
<feature type="transmembrane region" description="Helical" evidence="2">
    <location>
        <begin position="21"/>
        <end position="40"/>
    </location>
</feature>
<dbReference type="EMBL" id="DYXM01000007">
    <property type="protein sequence ID" value="HJE89464.1"/>
    <property type="molecule type" value="Genomic_DNA"/>
</dbReference>
<feature type="transmembrane region" description="Helical" evidence="2">
    <location>
        <begin position="60"/>
        <end position="81"/>
    </location>
</feature>
<keyword evidence="2" id="KW-0812">Transmembrane</keyword>
<feature type="transmembrane region" description="Helical" evidence="2">
    <location>
        <begin position="223"/>
        <end position="245"/>
    </location>
</feature>
<dbReference type="PIRSF" id="PIRSF026631">
    <property type="entry name" value="UCP026631"/>
    <property type="match status" value="1"/>
</dbReference>
<feature type="domain" description="YdbS-like PH" evidence="3">
    <location>
        <begin position="81"/>
        <end position="160"/>
    </location>
</feature>
<reference evidence="4" key="1">
    <citation type="journal article" date="2021" name="PeerJ">
        <title>Extensive microbial diversity within the chicken gut microbiome revealed by metagenomics and culture.</title>
        <authorList>
            <person name="Gilroy R."/>
            <person name="Ravi A."/>
            <person name="Getino M."/>
            <person name="Pursley I."/>
            <person name="Horton D.L."/>
            <person name="Alikhan N.F."/>
            <person name="Baker D."/>
            <person name="Gharbi K."/>
            <person name="Hall N."/>
            <person name="Watson M."/>
            <person name="Adriaenssens E.M."/>
            <person name="Foster-Nyarko E."/>
            <person name="Jarju S."/>
            <person name="Secka A."/>
            <person name="Antonio M."/>
            <person name="Oren A."/>
            <person name="Chaudhuri R.R."/>
            <person name="La Ragione R."/>
            <person name="Hildebrand F."/>
            <person name="Pallen M.J."/>
        </authorList>
    </citation>
    <scope>NUCLEOTIDE SEQUENCE</scope>
    <source>
        <strain evidence="4">ChiGjej1B1-18357</strain>
    </source>
</reference>
<dbReference type="Proteomes" id="UP000776650">
    <property type="component" value="Unassembled WGS sequence"/>
</dbReference>
<keyword evidence="2" id="KW-1133">Transmembrane helix</keyword>
<gene>
    <name evidence="4" type="ORF">K8V11_00450</name>
</gene>
<proteinExistence type="predicted"/>
<keyword evidence="2" id="KW-0472">Membrane</keyword>
<organism evidence="4 5">
    <name type="scientific">Dietzia timorensis</name>
    <dbReference type="NCBI Taxonomy" id="499555"/>
    <lineage>
        <taxon>Bacteria</taxon>
        <taxon>Bacillati</taxon>
        <taxon>Actinomycetota</taxon>
        <taxon>Actinomycetes</taxon>
        <taxon>Mycobacteriales</taxon>
        <taxon>Dietziaceae</taxon>
        <taxon>Dietzia</taxon>
    </lineage>
</organism>
<feature type="domain" description="YdbS-like PH" evidence="3">
    <location>
        <begin position="274"/>
        <end position="350"/>
    </location>
</feature>
<evidence type="ECO:0000313" key="5">
    <source>
        <dbReference type="Proteomes" id="UP000776650"/>
    </source>
</evidence>
<evidence type="ECO:0000256" key="1">
    <source>
        <dbReference type="SAM" id="MobiDB-lite"/>
    </source>
</evidence>